<dbReference type="EMBL" id="JACHHY010000013">
    <property type="protein sequence ID" value="MBB5019011.1"/>
    <property type="molecule type" value="Genomic_DNA"/>
</dbReference>
<dbReference type="Pfam" id="PF03279">
    <property type="entry name" value="Lip_A_acyltrans"/>
    <property type="match status" value="1"/>
</dbReference>
<reference evidence="8 9" key="1">
    <citation type="submission" date="2020-08" db="EMBL/GenBank/DDBJ databases">
        <title>Genomic Encyclopedia of Type Strains, Phase IV (KMG-IV): sequencing the most valuable type-strain genomes for metagenomic binning, comparative biology and taxonomic classification.</title>
        <authorList>
            <person name="Goeker M."/>
        </authorList>
    </citation>
    <scope>NUCLEOTIDE SEQUENCE [LARGE SCALE GENOMIC DNA]</scope>
    <source>
        <strain evidence="8 9">DSM 27165</strain>
    </source>
</reference>
<dbReference type="NCBIfam" id="NF006487">
    <property type="entry name" value="PRK08905.1"/>
    <property type="match status" value="1"/>
</dbReference>
<dbReference type="CDD" id="cd07984">
    <property type="entry name" value="LPLAT_LABLAT-like"/>
    <property type="match status" value="1"/>
</dbReference>
<name>A0A840MV07_9PROT</name>
<proteinExistence type="predicted"/>
<keyword evidence="5 7" id="KW-0472">Membrane</keyword>
<comment type="caution">
    <text evidence="8">The sequence shown here is derived from an EMBL/GenBank/DDBJ whole genome shotgun (WGS) entry which is preliminary data.</text>
</comment>
<evidence type="ECO:0000256" key="5">
    <source>
        <dbReference type="ARBA" id="ARBA00023136"/>
    </source>
</evidence>
<evidence type="ECO:0000313" key="9">
    <source>
        <dbReference type="Proteomes" id="UP000575898"/>
    </source>
</evidence>
<evidence type="ECO:0000256" key="7">
    <source>
        <dbReference type="SAM" id="Phobius"/>
    </source>
</evidence>
<keyword evidence="4 8" id="KW-0808">Transferase</keyword>
<dbReference type="InterPro" id="IPR004960">
    <property type="entry name" value="LipA_acyltrans"/>
</dbReference>
<keyword evidence="9" id="KW-1185">Reference proteome</keyword>
<keyword evidence="2" id="KW-1003">Cell membrane</keyword>
<dbReference type="PANTHER" id="PTHR30606:SF10">
    <property type="entry name" value="PHOSPHATIDYLINOSITOL MANNOSIDE ACYLTRANSFERASE"/>
    <property type="match status" value="1"/>
</dbReference>
<feature type="transmembrane region" description="Helical" evidence="7">
    <location>
        <begin position="6"/>
        <end position="26"/>
    </location>
</feature>
<keyword evidence="7" id="KW-1133">Transmembrane helix</keyword>
<evidence type="ECO:0000256" key="2">
    <source>
        <dbReference type="ARBA" id="ARBA00022475"/>
    </source>
</evidence>
<dbReference type="PIRSF" id="PIRSF026649">
    <property type="entry name" value="MsbB"/>
    <property type="match status" value="1"/>
</dbReference>
<dbReference type="GO" id="GO:0005886">
    <property type="term" value="C:plasma membrane"/>
    <property type="evidence" value="ECO:0007669"/>
    <property type="project" value="UniProtKB-SubCell"/>
</dbReference>
<protein>
    <submittedName>
        <fullName evidence="8">KDO2-lipid IV(A) lauroyltransferase</fullName>
        <ecNumber evidence="8">2.3.1.241</ecNumber>
    </submittedName>
</protein>
<dbReference type="GO" id="GO:0009247">
    <property type="term" value="P:glycolipid biosynthetic process"/>
    <property type="evidence" value="ECO:0007669"/>
    <property type="project" value="UniProtKB-ARBA"/>
</dbReference>
<evidence type="ECO:0000256" key="3">
    <source>
        <dbReference type="ARBA" id="ARBA00022519"/>
    </source>
</evidence>
<gene>
    <name evidence="8" type="ORF">HNQ59_002309</name>
</gene>
<evidence type="ECO:0000313" key="8">
    <source>
        <dbReference type="EMBL" id="MBB5019011.1"/>
    </source>
</evidence>
<comment type="subcellular location">
    <subcellularLocation>
        <location evidence="1">Cell inner membrane</location>
    </subcellularLocation>
</comment>
<dbReference type="AlphaFoldDB" id="A0A840MV07"/>
<organism evidence="8 9">
    <name type="scientific">Chitinivorax tropicus</name>
    <dbReference type="NCBI Taxonomy" id="714531"/>
    <lineage>
        <taxon>Bacteria</taxon>
        <taxon>Pseudomonadati</taxon>
        <taxon>Pseudomonadota</taxon>
        <taxon>Betaproteobacteria</taxon>
        <taxon>Chitinivorax</taxon>
    </lineage>
</organism>
<evidence type="ECO:0000256" key="6">
    <source>
        <dbReference type="ARBA" id="ARBA00023315"/>
    </source>
</evidence>
<keyword evidence="3" id="KW-0997">Cell inner membrane</keyword>
<dbReference type="Proteomes" id="UP000575898">
    <property type="component" value="Unassembled WGS sequence"/>
</dbReference>
<dbReference type="GO" id="GO:0008913">
    <property type="term" value="F:Kdo2-lipid IVA acyltransferase activity"/>
    <property type="evidence" value="ECO:0007669"/>
    <property type="project" value="UniProtKB-EC"/>
</dbReference>
<dbReference type="PANTHER" id="PTHR30606">
    <property type="entry name" value="LIPID A BIOSYNTHESIS LAUROYL ACYLTRANSFERASE"/>
    <property type="match status" value="1"/>
</dbReference>
<accession>A0A840MV07</accession>
<sequence length="279" mass="30335">MRTAASLPLAFYHLIGGLVGRLIYLFSKRFANTLRTNLARGGMSVSPWKVAAETGKGAFELLIAWGRPPAGVSRLVKGCTGWEHVEHALQAGQGIVFVTPHLGGFDIAGRYLSSRLPVPLTAMYRPPKLQWLEPLMNAGRVRGNGRTAPATAAGVRQLFKTLRQGEPLIILPDQAPAEGGGVWAPFFGRPAYTMTLLARLALSTDAKVLMFYGERLSFGRGFHVHIVPMAEAFSGEAEQDAARLNHAVEQLIQQCPSQYLWSYNRYKVPAGVAAPDGVK</sequence>
<evidence type="ECO:0000256" key="1">
    <source>
        <dbReference type="ARBA" id="ARBA00004533"/>
    </source>
</evidence>
<keyword evidence="7" id="KW-0812">Transmembrane</keyword>
<keyword evidence="6 8" id="KW-0012">Acyltransferase</keyword>
<dbReference type="EC" id="2.3.1.241" evidence="8"/>
<evidence type="ECO:0000256" key="4">
    <source>
        <dbReference type="ARBA" id="ARBA00022679"/>
    </source>
</evidence>